<dbReference type="InterPro" id="IPR050680">
    <property type="entry name" value="YpeA/RimI_acetyltransf"/>
</dbReference>
<keyword evidence="2" id="KW-0012">Acyltransferase</keyword>
<dbReference type="SUPFAM" id="SSF55729">
    <property type="entry name" value="Acyl-CoA N-acyltransferases (Nat)"/>
    <property type="match status" value="1"/>
</dbReference>
<feature type="domain" description="N-acetyltransferase" evidence="3">
    <location>
        <begin position="5"/>
        <end position="172"/>
    </location>
</feature>
<evidence type="ECO:0000256" key="1">
    <source>
        <dbReference type="ARBA" id="ARBA00022679"/>
    </source>
</evidence>
<dbReference type="InterPro" id="IPR016181">
    <property type="entry name" value="Acyl_CoA_acyltransferase"/>
</dbReference>
<dbReference type="Pfam" id="PF00583">
    <property type="entry name" value="Acetyltransf_1"/>
    <property type="match status" value="1"/>
</dbReference>
<organism evidence="4 5">
    <name type="scientific">Phyllobacterium ifriqiyense</name>
    <dbReference type="NCBI Taxonomy" id="314238"/>
    <lineage>
        <taxon>Bacteria</taxon>
        <taxon>Pseudomonadati</taxon>
        <taxon>Pseudomonadota</taxon>
        <taxon>Alphaproteobacteria</taxon>
        <taxon>Hyphomicrobiales</taxon>
        <taxon>Phyllobacteriaceae</taxon>
        <taxon>Phyllobacterium</taxon>
    </lineage>
</organism>
<evidence type="ECO:0000313" key="4">
    <source>
        <dbReference type="EMBL" id="MDQ0996107.1"/>
    </source>
</evidence>
<keyword evidence="1" id="KW-0808">Transferase</keyword>
<dbReference type="Gene3D" id="3.40.630.30">
    <property type="match status" value="1"/>
</dbReference>
<sequence>MSREISIRDATSDDQNAITALHIHVSQQAYAGMLPETYLADILPDEKANLWHRRLSQGIDPARLCLTLAFSNDGLAGFSCFLLDEEKEFGTYLHNLYVNPAHRGKGVACSLLTASIGKFSLQRRIEPIHLLTLAANYPARHFYEKLNGHMIAEKRNVMARYPEVVYVRYQWPSAQKLEDVTRNMLDNC</sequence>
<gene>
    <name evidence="4" type="ORF">QFZ34_001284</name>
</gene>
<evidence type="ECO:0000313" key="5">
    <source>
        <dbReference type="Proteomes" id="UP001237780"/>
    </source>
</evidence>
<dbReference type="PANTHER" id="PTHR43420">
    <property type="entry name" value="ACETYLTRANSFERASE"/>
    <property type="match status" value="1"/>
</dbReference>
<dbReference type="PANTHER" id="PTHR43420:SF12">
    <property type="entry name" value="N-ACETYLTRANSFERASE DOMAIN-CONTAINING PROTEIN"/>
    <property type="match status" value="1"/>
</dbReference>
<comment type="caution">
    <text evidence="4">The sequence shown here is derived from an EMBL/GenBank/DDBJ whole genome shotgun (WGS) entry which is preliminary data.</text>
</comment>
<evidence type="ECO:0000256" key="2">
    <source>
        <dbReference type="ARBA" id="ARBA00023315"/>
    </source>
</evidence>
<protein>
    <submittedName>
        <fullName evidence="4">Ribosomal protein S18 acetylase RimI-like enzyme</fullName>
    </submittedName>
</protein>
<dbReference type="InterPro" id="IPR000182">
    <property type="entry name" value="GNAT_dom"/>
</dbReference>
<evidence type="ECO:0000259" key="3">
    <source>
        <dbReference type="PROSITE" id="PS51186"/>
    </source>
</evidence>
<accession>A0ABU0S5T1</accession>
<dbReference type="RefSeq" id="WP_307278218.1">
    <property type="nucleotide sequence ID" value="NZ_JAUSZT010000002.1"/>
</dbReference>
<dbReference type="CDD" id="cd04301">
    <property type="entry name" value="NAT_SF"/>
    <property type="match status" value="1"/>
</dbReference>
<dbReference type="EMBL" id="JAUSZT010000002">
    <property type="protein sequence ID" value="MDQ0996107.1"/>
    <property type="molecule type" value="Genomic_DNA"/>
</dbReference>
<proteinExistence type="predicted"/>
<reference evidence="4 5" key="1">
    <citation type="submission" date="2023-07" db="EMBL/GenBank/DDBJ databases">
        <title>Comparative genomics of wheat-associated soil bacteria to identify genetic determinants of phenazine resistance.</title>
        <authorList>
            <person name="Mouncey N."/>
        </authorList>
    </citation>
    <scope>NUCLEOTIDE SEQUENCE [LARGE SCALE GENOMIC DNA]</scope>
    <source>
        <strain evidence="4 5">W4I11</strain>
    </source>
</reference>
<keyword evidence="5" id="KW-1185">Reference proteome</keyword>
<dbReference type="PROSITE" id="PS51186">
    <property type="entry name" value="GNAT"/>
    <property type="match status" value="1"/>
</dbReference>
<dbReference type="Proteomes" id="UP001237780">
    <property type="component" value="Unassembled WGS sequence"/>
</dbReference>
<name>A0ABU0S5T1_9HYPH</name>